<proteinExistence type="predicted"/>
<dbReference type="RefSeq" id="XP_961740.1">
    <property type="nucleotide sequence ID" value="XM_956647.1"/>
</dbReference>
<accession>Q7S841</accession>
<reference evidence="2 3" key="1">
    <citation type="journal article" date="2003" name="Nature">
        <title>The genome sequence of the filamentous fungus Neurospora crassa.</title>
        <authorList>
            <person name="Galagan J.E."/>
            <person name="Calvo S.E."/>
            <person name="Borkovich K.A."/>
            <person name="Selker E.U."/>
            <person name="Read N.D."/>
            <person name="Jaffe D."/>
            <person name="FitzHugh W."/>
            <person name="Ma L.J."/>
            <person name="Smirnov S."/>
            <person name="Purcell S."/>
            <person name="Rehman B."/>
            <person name="Elkins T."/>
            <person name="Engels R."/>
            <person name="Wang S."/>
            <person name="Nielsen C.B."/>
            <person name="Butler J."/>
            <person name="Endrizzi M."/>
            <person name="Qui D."/>
            <person name="Ianakiev P."/>
            <person name="Bell-Pedersen D."/>
            <person name="Nelson M.A."/>
            <person name="Werner-Washburne M."/>
            <person name="Selitrennikoff C.P."/>
            <person name="Kinsey J.A."/>
            <person name="Braun E.L."/>
            <person name="Zelter A."/>
            <person name="Schulte U."/>
            <person name="Kothe G.O."/>
            <person name="Jedd G."/>
            <person name="Mewes W."/>
            <person name="Staben C."/>
            <person name="Marcotte E."/>
            <person name="Greenberg D."/>
            <person name="Roy A."/>
            <person name="Foley K."/>
            <person name="Naylor J."/>
            <person name="Stange-Thomann N."/>
            <person name="Barrett R."/>
            <person name="Gnerre S."/>
            <person name="Kamal M."/>
            <person name="Kamvysselis M."/>
            <person name="Mauceli E."/>
            <person name="Bielke C."/>
            <person name="Rudd S."/>
            <person name="Frishman D."/>
            <person name="Krystofova S."/>
            <person name="Rasmussen C."/>
            <person name="Metzenberg R.L."/>
            <person name="Perkins D.D."/>
            <person name="Kroken S."/>
            <person name="Cogoni C."/>
            <person name="Macino G."/>
            <person name="Catcheside D."/>
            <person name="Li W."/>
            <person name="Pratt R.J."/>
            <person name="Osmani S.A."/>
            <person name="DeSouza C.P."/>
            <person name="Glass L."/>
            <person name="Orbach M.J."/>
            <person name="Berglund J.A."/>
            <person name="Voelker R."/>
            <person name="Yarden O."/>
            <person name="Plamann M."/>
            <person name="Seiler S."/>
            <person name="Dunlap J."/>
            <person name="Radford A."/>
            <person name="Aramayo R."/>
            <person name="Natvig D.O."/>
            <person name="Alex L.A."/>
            <person name="Mannhaupt G."/>
            <person name="Ebbole D.J."/>
            <person name="Freitag M."/>
            <person name="Paulsen I."/>
            <person name="Sachs M.S."/>
            <person name="Lander E.S."/>
            <person name="Nusbaum C."/>
            <person name="Birren B."/>
        </authorList>
    </citation>
    <scope>NUCLEOTIDE SEQUENCE [LARGE SCALE GENOMIC DNA]</scope>
    <source>
        <strain evidence="3">ATCC 24698 / 74-OR23-1A / CBS 708.71 / DSM 1257 / FGSC 987</strain>
    </source>
</reference>
<feature type="region of interest" description="Disordered" evidence="1">
    <location>
        <begin position="131"/>
        <end position="153"/>
    </location>
</feature>
<feature type="compositionally biased region" description="Acidic residues" evidence="1">
    <location>
        <begin position="138"/>
        <end position="153"/>
    </location>
</feature>
<dbReference type="OMA" id="PFPDYIY"/>
<keyword evidence="3" id="KW-1185">Reference proteome</keyword>
<protein>
    <submittedName>
        <fullName evidence="2">Uncharacterized protein</fullName>
    </submittedName>
</protein>
<gene>
    <name evidence="2" type="ORF">NCU08846</name>
</gene>
<dbReference type="VEuPathDB" id="FungiDB:NCU08846"/>
<dbReference type="KEGG" id="ncr:NCU08846"/>
<dbReference type="EMBL" id="CM002239">
    <property type="protein sequence ID" value="EAA32504.1"/>
    <property type="molecule type" value="Genomic_DNA"/>
</dbReference>
<dbReference type="AlphaFoldDB" id="Q7S841"/>
<dbReference type="GeneID" id="3877888"/>
<dbReference type="OrthoDB" id="10341575at2759"/>
<name>Q7S841_NEUCR</name>
<dbReference type="InParanoid" id="Q7S841"/>
<evidence type="ECO:0000313" key="3">
    <source>
        <dbReference type="Proteomes" id="UP000001805"/>
    </source>
</evidence>
<dbReference type="Proteomes" id="UP000001805">
    <property type="component" value="Chromosome 4, Linkage Group IV"/>
</dbReference>
<dbReference type="HOGENOM" id="CLU_1975808_0_0_1"/>
<organism evidence="2 3">
    <name type="scientific">Neurospora crassa (strain ATCC 24698 / 74-OR23-1A / CBS 708.71 / DSM 1257 / FGSC 987)</name>
    <dbReference type="NCBI Taxonomy" id="367110"/>
    <lineage>
        <taxon>Eukaryota</taxon>
        <taxon>Fungi</taxon>
        <taxon>Dikarya</taxon>
        <taxon>Ascomycota</taxon>
        <taxon>Pezizomycotina</taxon>
        <taxon>Sordariomycetes</taxon>
        <taxon>Sordariomycetidae</taxon>
        <taxon>Sordariales</taxon>
        <taxon>Sordariaceae</taxon>
        <taxon>Neurospora</taxon>
    </lineage>
</organism>
<evidence type="ECO:0000256" key="1">
    <source>
        <dbReference type="SAM" id="MobiDB-lite"/>
    </source>
</evidence>
<dbReference type="PaxDb" id="5141-EFNCRP00000008741"/>
<sequence>MPAVGRDLCFQNFWINDPGHTWATTACSRWLCKWPQRPTTRSRIARVASHIVGIDSTQKKLLELKAFETKFIPPFPDYIYGYISNLASSEDKNGDWKSLLSKLTAKYGVYDEIKFFDSSLENHFHEMIYNESENGSPEPEEDIAEADEVEVGI</sequence>
<evidence type="ECO:0000313" key="2">
    <source>
        <dbReference type="EMBL" id="EAA32504.1"/>
    </source>
</evidence>